<dbReference type="PROSITE" id="PS01359">
    <property type="entry name" value="ZF_PHD_1"/>
    <property type="match status" value="1"/>
</dbReference>
<comment type="caution">
    <text evidence="7">The sequence shown here is derived from an EMBL/GenBank/DDBJ whole genome shotgun (WGS) entry which is preliminary data.</text>
</comment>
<feature type="domain" description="PHD-type" evidence="6">
    <location>
        <begin position="495"/>
        <end position="544"/>
    </location>
</feature>
<dbReference type="InterPro" id="IPR001965">
    <property type="entry name" value="Znf_PHD"/>
</dbReference>
<keyword evidence="8" id="KW-1185">Reference proteome</keyword>
<evidence type="ECO:0000256" key="1">
    <source>
        <dbReference type="ARBA" id="ARBA00022723"/>
    </source>
</evidence>
<evidence type="ECO:0000256" key="4">
    <source>
        <dbReference type="PROSITE-ProRule" id="PRU00146"/>
    </source>
</evidence>
<keyword evidence="1" id="KW-0479">Metal-binding</keyword>
<dbReference type="InterPro" id="IPR019787">
    <property type="entry name" value="Znf_PHD-finger"/>
</dbReference>
<feature type="compositionally biased region" description="Low complexity" evidence="5">
    <location>
        <begin position="135"/>
        <end position="153"/>
    </location>
</feature>
<feature type="region of interest" description="Disordered" evidence="5">
    <location>
        <begin position="1"/>
        <end position="25"/>
    </location>
</feature>
<feature type="region of interest" description="Disordered" evidence="5">
    <location>
        <begin position="472"/>
        <end position="496"/>
    </location>
</feature>
<evidence type="ECO:0000256" key="2">
    <source>
        <dbReference type="ARBA" id="ARBA00022771"/>
    </source>
</evidence>
<feature type="compositionally biased region" description="Polar residues" evidence="5">
    <location>
        <begin position="200"/>
        <end position="221"/>
    </location>
</feature>
<reference evidence="7 8" key="1">
    <citation type="submission" date="2016-07" db="EMBL/GenBank/DDBJ databases">
        <title>Pervasive Adenine N6-methylation of Active Genes in Fungi.</title>
        <authorList>
            <consortium name="DOE Joint Genome Institute"/>
            <person name="Mondo S.J."/>
            <person name="Dannebaum R.O."/>
            <person name="Kuo R.C."/>
            <person name="Labutti K."/>
            <person name="Haridas S."/>
            <person name="Kuo A."/>
            <person name="Salamov A."/>
            <person name="Ahrendt S.R."/>
            <person name="Lipzen A."/>
            <person name="Sullivan W."/>
            <person name="Andreopoulos W.B."/>
            <person name="Clum A."/>
            <person name="Lindquist E."/>
            <person name="Daum C."/>
            <person name="Ramamoorthy G.K."/>
            <person name="Gryganskyi A."/>
            <person name="Culley D."/>
            <person name="Magnuson J.K."/>
            <person name="James T.Y."/>
            <person name="O'Malley M.A."/>
            <person name="Stajich J.E."/>
            <person name="Spatafora J.W."/>
            <person name="Visel A."/>
            <person name="Grigoriev I.V."/>
        </authorList>
    </citation>
    <scope>NUCLEOTIDE SEQUENCE [LARGE SCALE GENOMIC DNA]</scope>
    <source>
        <strain evidence="7 8">NRRL 1336</strain>
    </source>
</reference>
<evidence type="ECO:0000313" key="7">
    <source>
        <dbReference type="EMBL" id="ORZ25566.1"/>
    </source>
</evidence>
<protein>
    <recommendedName>
        <fullName evidence="6">PHD-type domain-containing protein</fullName>
    </recommendedName>
</protein>
<keyword evidence="2 4" id="KW-0863">Zinc-finger</keyword>
<dbReference type="OrthoDB" id="418595at2759"/>
<feature type="compositionally biased region" description="Basic residues" evidence="5">
    <location>
        <begin position="391"/>
        <end position="400"/>
    </location>
</feature>
<feature type="compositionally biased region" description="Polar residues" evidence="5">
    <location>
        <begin position="7"/>
        <end position="25"/>
    </location>
</feature>
<feature type="compositionally biased region" description="Polar residues" evidence="5">
    <location>
        <begin position="68"/>
        <end position="77"/>
    </location>
</feature>
<dbReference type="AlphaFoldDB" id="A0A1X2J172"/>
<evidence type="ECO:0000256" key="5">
    <source>
        <dbReference type="SAM" id="MobiDB-lite"/>
    </source>
</evidence>
<evidence type="ECO:0000259" key="6">
    <source>
        <dbReference type="PROSITE" id="PS50016"/>
    </source>
</evidence>
<dbReference type="PROSITE" id="PS50016">
    <property type="entry name" value="ZF_PHD_2"/>
    <property type="match status" value="1"/>
</dbReference>
<dbReference type="InterPro" id="IPR019786">
    <property type="entry name" value="Zinc_finger_PHD-type_CS"/>
</dbReference>
<dbReference type="SUPFAM" id="SSF57903">
    <property type="entry name" value="FYVE/PHD zinc finger"/>
    <property type="match status" value="1"/>
</dbReference>
<feature type="region of interest" description="Disordered" evidence="5">
    <location>
        <begin position="375"/>
        <end position="418"/>
    </location>
</feature>
<dbReference type="GO" id="GO:0008270">
    <property type="term" value="F:zinc ion binding"/>
    <property type="evidence" value="ECO:0007669"/>
    <property type="project" value="UniProtKB-KW"/>
</dbReference>
<evidence type="ECO:0000256" key="3">
    <source>
        <dbReference type="ARBA" id="ARBA00022833"/>
    </source>
</evidence>
<accession>A0A1X2J172</accession>
<organism evidence="7 8">
    <name type="scientific">Absidia repens</name>
    <dbReference type="NCBI Taxonomy" id="90262"/>
    <lineage>
        <taxon>Eukaryota</taxon>
        <taxon>Fungi</taxon>
        <taxon>Fungi incertae sedis</taxon>
        <taxon>Mucoromycota</taxon>
        <taxon>Mucoromycotina</taxon>
        <taxon>Mucoromycetes</taxon>
        <taxon>Mucorales</taxon>
        <taxon>Cunninghamellaceae</taxon>
        <taxon>Absidia</taxon>
    </lineage>
</organism>
<feature type="compositionally biased region" description="Low complexity" evidence="5">
    <location>
        <begin position="480"/>
        <end position="494"/>
    </location>
</feature>
<feature type="region of interest" description="Disordered" evidence="5">
    <location>
        <begin position="184"/>
        <end position="221"/>
    </location>
</feature>
<sequence>MDIKMPKSQTSRKPQPLSSLDNNSVSHRLFPLQENEFTPKDNQHKNQQYLFLDDRLQKENRPPPGLHQQAQRTPSHSNYHHAGYPVNRSIGSNNIRKATPRHTEHTRQHPSTGGKTISSSLMKKVSQSCRGNSGGSNDENNSNSGNHINRSNSPHLRIKPKQRIEQRMSPEQLKLLCRRIDPSLPASAHGSPSKPILPSIFTNDANNDRPNSSLHHSSRPAYTSTSSLYQTCIDLWPSEPTLGNFASDNIKNLTNLLKVRLSQAKYRVLAQLEEDDHKHTNPTLLSAARILRDDIDYSTWPSFEKHTIELSTKRSCGYVNVSGNGVRLFRQRNLYLQSRRLQQKQQHQQHLGLVSSPLIGKTTAMDIHGHRSEIRATVSLPPPSPSSHLKTGSKRKRRVNSKANEKLPRNDGRDLASKTLPVEFEDGSRAFVCTPCNKKYKTRNGLAYHLDRCANQPVNETAYAPITNDEQTITTRQHPSSNSSSSLSPGSKSSGVHCVCDHPTDDEEMMVQCDECQLWLHLDCVGTNDGVLDDIYHCPRCTGTKRPRLTVSEDQQQQQQQQQAMNSLIFQQLNDTTALPMEASTKQLPFHSQASSTQPSLWDNFDLLDGSDAVTPSAPIPTPSSSNTSNHGDTANMWGLSTVDIPSLLYSDANGLPSALDDDYLPSIMDLPSSELSPHDLPPTDWFQFANFDDDFHCDNSQPTTQ</sequence>
<feature type="region of interest" description="Disordered" evidence="5">
    <location>
        <begin position="57"/>
        <end position="167"/>
    </location>
</feature>
<dbReference type="Gene3D" id="2.60.120.650">
    <property type="entry name" value="Cupin"/>
    <property type="match status" value="1"/>
</dbReference>
<dbReference type="STRING" id="90262.A0A1X2J172"/>
<feature type="compositionally biased region" description="Basic and acidic residues" evidence="5">
    <location>
        <begin position="403"/>
        <end position="416"/>
    </location>
</feature>
<feature type="compositionally biased region" description="Polar residues" evidence="5">
    <location>
        <begin position="109"/>
        <end position="130"/>
    </location>
</feature>
<name>A0A1X2J172_9FUNG</name>
<dbReference type="Pfam" id="PF00628">
    <property type="entry name" value="PHD"/>
    <property type="match status" value="1"/>
</dbReference>
<dbReference type="SMART" id="SM00249">
    <property type="entry name" value="PHD"/>
    <property type="match status" value="1"/>
</dbReference>
<proteinExistence type="predicted"/>
<dbReference type="EMBL" id="MCGE01000001">
    <property type="protein sequence ID" value="ORZ25566.1"/>
    <property type="molecule type" value="Genomic_DNA"/>
</dbReference>
<gene>
    <name evidence="7" type="ORF">BCR42DRAFT_485717</name>
</gene>
<evidence type="ECO:0000313" key="8">
    <source>
        <dbReference type="Proteomes" id="UP000193560"/>
    </source>
</evidence>
<dbReference type="Proteomes" id="UP000193560">
    <property type="component" value="Unassembled WGS sequence"/>
</dbReference>
<dbReference type="InterPro" id="IPR011011">
    <property type="entry name" value="Znf_FYVE_PHD"/>
</dbReference>
<keyword evidence="3" id="KW-0862">Zinc</keyword>